<dbReference type="PANTHER" id="PTHR42959:SF1">
    <property type="entry name" value="CARBAMOYLTRANSFERASE HYPF"/>
    <property type="match status" value="1"/>
</dbReference>
<dbReference type="OrthoDB" id="371970at2157"/>
<dbReference type="RefSeq" id="WP_011850240.1">
    <property type="nucleotide sequence ID" value="NC_009073.1"/>
</dbReference>
<comment type="catalytic activity">
    <reaction evidence="9">
        <text>an acyl phosphate + H2O = a carboxylate + phosphate + H(+)</text>
        <dbReference type="Rhea" id="RHEA:14965"/>
        <dbReference type="ChEBI" id="CHEBI:15377"/>
        <dbReference type="ChEBI" id="CHEBI:15378"/>
        <dbReference type="ChEBI" id="CHEBI:29067"/>
        <dbReference type="ChEBI" id="CHEBI:43474"/>
        <dbReference type="ChEBI" id="CHEBI:59918"/>
        <dbReference type="EC" id="3.6.1.7"/>
    </reaction>
</comment>
<dbReference type="SUPFAM" id="SSF53067">
    <property type="entry name" value="Actin-like ATPase domain"/>
    <property type="match status" value="1"/>
</dbReference>
<dbReference type="SUPFAM" id="SSF55821">
    <property type="entry name" value="YrdC/RibB"/>
    <property type="match status" value="1"/>
</dbReference>
<evidence type="ECO:0000313" key="13">
    <source>
        <dbReference type="Proteomes" id="UP000001431"/>
    </source>
</evidence>
<sequence>MAYRITVIGVVQGVGFRPFIFHLAEKYGVTGYVRNMGGGEVEIWAEGGDVEHFVEELLHKRPAVIELEEVKVEKVEPAGYKSFEILKSGEAQVVRSEIPPDFAICDACLKEFKGGSRRAGYYFISCSWCGPRFSVMRSLPYDRERTSWGNFAMCPVCREEYNSLDKGGLRRFYYQGISCQHCGPRFTLLDGGGRVVERDPSIAEVAKLVKEGYIVAVKSTGGFHLAALADNDDVVLKLRERKMRKRQPFAVMSLEEVLPKLVHLSDEALAILKSPQRPILLLPKREGSPVSKWVSPGLSVEGVFLPYTAYHYELLQGAGFLIMTSANRHGRPTCTSEECVIEQKLADYILIHNLEIVHRTDDSVLRFTDGELVFIRRSRGYAPRWIRVKRRLRRDVVAFGADLATAGAVAFEDKIVPTQYIGDLDDLSAAEELERELKWFAQQYKLKDVVAVCDKNPAYVSKRLCESWDDKSEVLQVQHHYAHALAVAADAGIDGPFVAVAIDGVGYGDDGQVWGGEVLLVEGARFKRLYHLRYVSMPGGDVSTKWPARMAVAYLVEALGPGEGVEAALRFGLQNRLRWGVDELMAVARMVPHPLKTSSVGRFLDAVSALLGVSWERTYEGEPAIMLEDFARGGTSLPVEIGIKGREIDVVEFFAEVVNLRASPKDIALTAQLSLGKALGEAARTAAESEGVEHVVVGGGAAVNDFIIRGITTALGKRPILPKRIPLGDGGIAVGQAYFVSYIEN</sequence>
<evidence type="ECO:0000313" key="12">
    <source>
        <dbReference type="EMBL" id="ABO08982.1"/>
    </source>
</evidence>
<evidence type="ECO:0000256" key="7">
    <source>
        <dbReference type="ARBA" id="ARBA00048220"/>
    </source>
</evidence>
<dbReference type="InterPro" id="IPR004421">
    <property type="entry name" value="Carbamoyltransferase_HypF"/>
</dbReference>
<evidence type="ECO:0000256" key="3">
    <source>
        <dbReference type="ARBA" id="ARBA00022598"/>
    </source>
</evidence>
<organism evidence="12 13">
    <name type="scientific">Pyrobaculum calidifontis (strain DSM 21063 / JCM 11548 / VA1)</name>
    <dbReference type="NCBI Taxonomy" id="410359"/>
    <lineage>
        <taxon>Archaea</taxon>
        <taxon>Thermoproteota</taxon>
        <taxon>Thermoprotei</taxon>
        <taxon>Thermoproteales</taxon>
        <taxon>Thermoproteaceae</taxon>
        <taxon>Pyrobaculum</taxon>
    </lineage>
</organism>
<dbReference type="KEGG" id="pcl:Pcal_1564"/>
<dbReference type="GO" id="GO:0016874">
    <property type="term" value="F:ligase activity"/>
    <property type="evidence" value="ECO:0007669"/>
    <property type="project" value="UniProtKB-UniRule"/>
</dbReference>
<dbReference type="EC" id="6.2.-.-" evidence="8"/>
<keyword evidence="9" id="KW-0378">Hydrolase</keyword>
<comment type="pathway">
    <text evidence="1">Protein modification; [NiFe] hydrogenase maturation.</text>
</comment>
<dbReference type="Pfam" id="PF17788">
    <property type="entry name" value="HypF_C"/>
    <property type="match status" value="1"/>
</dbReference>
<feature type="active site" evidence="9">
    <location>
        <position position="17"/>
    </location>
</feature>
<reference evidence="12" key="1">
    <citation type="submission" date="2007-02" db="EMBL/GenBank/DDBJ databases">
        <title>Complete sequence of Pyrobaculum calidifontis JCM 11548.</title>
        <authorList>
            <consortium name="US DOE Joint Genome Institute"/>
            <person name="Copeland A."/>
            <person name="Lucas S."/>
            <person name="Lapidus A."/>
            <person name="Barry K."/>
            <person name="Glavina del Rio T."/>
            <person name="Dalin E."/>
            <person name="Tice H."/>
            <person name="Pitluck S."/>
            <person name="Chain P."/>
            <person name="Malfatti S."/>
            <person name="Shin M."/>
            <person name="Vergez L."/>
            <person name="Schmutz J."/>
            <person name="Larimer F."/>
            <person name="Land M."/>
            <person name="Hauser L."/>
            <person name="Kyrpides N."/>
            <person name="Mikhailova N."/>
            <person name="Cozen A.E."/>
            <person name="Fitz-Gibbon S.T."/>
            <person name="House C.H."/>
            <person name="Saltikov C."/>
            <person name="Lowe T.M."/>
            <person name="Richardson P."/>
        </authorList>
    </citation>
    <scope>NUCLEOTIDE SEQUENCE [LARGE SCALE GENOMIC DNA]</scope>
    <source>
        <strain evidence="12">JCM 11548</strain>
    </source>
</reference>
<dbReference type="GO" id="GO:0016743">
    <property type="term" value="F:carboxyl- or carbamoyltransferase activity"/>
    <property type="evidence" value="ECO:0007669"/>
    <property type="project" value="UniProtKB-UniRule"/>
</dbReference>
<dbReference type="PROSITE" id="PS00150">
    <property type="entry name" value="ACYLPHOSPHATASE_1"/>
    <property type="match status" value="1"/>
</dbReference>
<evidence type="ECO:0000256" key="4">
    <source>
        <dbReference type="ARBA" id="ARBA00022723"/>
    </source>
</evidence>
<keyword evidence="3" id="KW-0436">Ligase</keyword>
<dbReference type="HOGENOM" id="CLU_009164_0_0_2"/>
<evidence type="ECO:0000256" key="6">
    <source>
        <dbReference type="ARBA" id="ARBA00022833"/>
    </source>
</evidence>
<keyword evidence="13" id="KW-1185">Reference proteome</keyword>
<evidence type="ECO:0000256" key="5">
    <source>
        <dbReference type="ARBA" id="ARBA00022771"/>
    </source>
</evidence>
<dbReference type="InterPro" id="IPR017968">
    <property type="entry name" value="Acylphosphatase_CS"/>
</dbReference>
<dbReference type="Pfam" id="PF22521">
    <property type="entry name" value="HypF_C_2"/>
    <property type="match status" value="1"/>
</dbReference>
<dbReference type="Gene3D" id="3.90.870.50">
    <property type="match status" value="1"/>
</dbReference>
<dbReference type="PROSITE" id="PS00151">
    <property type="entry name" value="ACYLPHOSPHATASE_2"/>
    <property type="match status" value="1"/>
</dbReference>
<comment type="similarity">
    <text evidence="2 8">Belongs to the carbamoyltransferase HypF family.</text>
</comment>
<evidence type="ECO:0000259" key="10">
    <source>
        <dbReference type="PROSITE" id="PS51160"/>
    </source>
</evidence>
<dbReference type="InterPro" id="IPR017945">
    <property type="entry name" value="DHBP_synth_RibB-like_a/b_dom"/>
</dbReference>
<dbReference type="InterPro" id="IPR043129">
    <property type="entry name" value="ATPase_NBD"/>
</dbReference>
<dbReference type="PROSITE" id="PS51160">
    <property type="entry name" value="ACYLPHOSPHATASE_3"/>
    <property type="match status" value="1"/>
</dbReference>
<feature type="domain" description="Acylphosphatase-like" evidence="10">
    <location>
        <begin position="2"/>
        <end position="87"/>
    </location>
</feature>
<proteinExistence type="inferred from homology"/>
<dbReference type="eggNOG" id="arCOG01187">
    <property type="taxonomic scope" value="Archaea"/>
</dbReference>
<protein>
    <recommendedName>
        <fullName evidence="8">Carbamoyltransferase</fullName>
        <ecNumber evidence="8">6.2.-.-</ecNumber>
    </recommendedName>
</protein>
<dbReference type="InterPro" id="IPR036046">
    <property type="entry name" value="Acylphosphatase-like_dom_sf"/>
</dbReference>
<dbReference type="GO" id="GO:0008270">
    <property type="term" value="F:zinc ion binding"/>
    <property type="evidence" value="ECO:0007669"/>
    <property type="project" value="UniProtKB-KW"/>
</dbReference>
<keyword evidence="4" id="KW-0479">Metal-binding</keyword>
<dbReference type="Gene3D" id="3.30.110.120">
    <property type="match status" value="1"/>
</dbReference>
<dbReference type="Pfam" id="PF00708">
    <property type="entry name" value="Acylphosphatase"/>
    <property type="match status" value="1"/>
</dbReference>
<dbReference type="InterPro" id="IPR011125">
    <property type="entry name" value="Znf_HypF"/>
</dbReference>
<evidence type="ECO:0000256" key="8">
    <source>
        <dbReference type="PIRNR" id="PIRNR006256"/>
    </source>
</evidence>
<accession>A3MWG5</accession>
<evidence type="ECO:0000256" key="2">
    <source>
        <dbReference type="ARBA" id="ARBA00008097"/>
    </source>
</evidence>
<dbReference type="Pfam" id="PF07503">
    <property type="entry name" value="zf-HYPF"/>
    <property type="match status" value="2"/>
</dbReference>
<dbReference type="AlphaFoldDB" id="A3MWG5"/>
<dbReference type="Gene3D" id="3.30.420.360">
    <property type="match status" value="1"/>
</dbReference>
<gene>
    <name evidence="12" type="ordered locus">Pcal_1564</name>
</gene>
<dbReference type="PROSITE" id="PS51163">
    <property type="entry name" value="YRDC"/>
    <property type="match status" value="1"/>
</dbReference>
<dbReference type="NCBIfam" id="TIGR00143">
    <property type="entry name" value="hypF"/>
    <property type="match status" value="1"/>
</dbReference>
<keyword evidence="6" id="KW-0862">Zinc</keyword>
<name>A3MWG5_PYRCJ</name>
<dbReference type="Proteomes" id="UP000001431">
    <property type="component" value="Chromosome"/>
</dbReference>
<dbReference type="GO" id="GO:0051604">
    <property type="term" value="P:protein maturation"/>
    <property type="evidence" value="ECO:0007669"/>
    <property type="project" value="TreeGrafter"/>
</dbReference>
<dbReference type="EMBL" id="CP000561">
    <property type="protein sequence ID" value="ABO08982.1"/>
    <property type="molecule type" value="Genomic_DNA"/>
</dbReference>
<dbReference type="SUPFAM" id="SSF54975">
    <property type="entry name" value="Acylphosphatase/BLUF domain-like"/>
    <property type="match status" value="1"/>
</dbReference>
<dbReference type="Pfam" id="PF01300">
    <property type="entry name" value="Sua5_yciO_yrdC"/>
    <property type="match status" value="1"/>
</dbReference>
<evidence type="ECO:0000259" key="11">
    <source>
        <dbReference type="PROSITE" id="PS51163"/>
    </source>
</evidence>
<dbReference type="PIRSF" id="PIRSF006256">
    <property type="entry name" value="CMPcnvr_hdrg_mat"/>
    <property type="match status" value="1"/>
</dbReference>
<dbReference type="GeneID" id="4908323"/>
<dbReference type="GO" id="GO:0003725">
    <property type="term" value="F:double-stranded RNA binding"/>
    <property type="evidence" value="ECO:0007669"/>
    <property type="project" value="InterPro"/>
</dbReference>
<dbReference type="InterPro" id="IPR055128">
    <property type="entry name" value="HypF_C_2"/>
</dbReference>
<evidence type="ECO:0000256" key="1">
    <source>
        <dbReference type="ARBA" id="ARBA00004711"/>
    </source>
</evidence>
<comment type="catalytic activity">
    <reaction evidence="7">
        <text>C-terminal L-cysteinyl-[HypE protein] + carbamoyl phosphate + ATP + H2O = C-terminal S-carboxamide-L-cysteinyl-[HypE protein] + AMP + phosphate + diphosphate + H(+)</text>
        <dbReference type="Rhea" id="RHEA:55636"/>
        <dbReference type="Rhea" id="RHEA-COMP:14247"/>
        <dbReference type="Rhea" id="RHEA-COMP:14392"/>
        <dbReference type="ChEBI" id="CHEBI:15377"/>
        <dbReference type="ChEBI" id="CHEBI:15378"/>
        <dbReference type="ChEBI" id="CHEBI:30616"/>
        <dbReference type="ChEBI" id="CHEBI:33019"/>
        <dbReference type="ChEBI" id="CHEBI:43474"/>
        <dbReference type="ChEBI" id="CHEBI:58228"/>
        <dbReference type="ChEBI" id="CHEBI:76913"/>
        <dbReference type="ChEBI" id="CHEBI:139126"/>
        <dbReference type="ChEBI" id="CHEBI:456215"/>
    </reaction>
</comment>
<dbReference type="UniPathway" id="UPA00335"/>
<feature type="active site" evidence="9">
    <location>
        <position position="35"/>
    </location>
</feature>
<dbReference type="PANTHER" id="PTHR42959">
    <property type="entry name" value="CARBAMOYLTRANSFERASE"/>
    <property type="match status" value="1"/>
</dbReference>
<keyword evidence="5" id="KW-0863">Zinc-finger</keyword>
<feature type="domain" description="YrdC-like" evidence="11">
    <location>
        <begin position="199"/>
        <end position="380"/>
    </location>
</feature>
<dbReference type="Gene3D" id="3.30.420.40">
    <property type="match status" value="1"/>
</dbReference>
<dbReference type="InterPro" id="IPR006070">
    <property type="entry name" value="Sua5-like_dom"/>
</dbReference>
<dbReference type="GO" id="GO:0003998">
    <property type="term" value="F:acylphosphatase activity"/>
    <property type="evidence" value="ECO:0007669"/>
    <property type="project" value="UniProtKB-EC"/>
</dbReference>
<dbReference type="InterPro" id="IPR041440">
    <property type="entry name" value="HypF_C"/>
</dbReference>
<dbReference type="InterPro" id="IPR051060">
    <property type="entry name" value="Carbamoyltrans_HypF-like"/>
</dbReference>
<evidence type="ECO:0000256" key="9">
    <source>
        <dbReference type="PROSITE-ProRule" id="PRU00520"/>
    </source>
</evidence>
<dbReference type="InterPro" id="IPR001792">
    <property type="entry name" value="Acylphosphatase-like_dom"/>
</dbReference>
<dbReference type="STRING" id="410359.Pcal_1564"/>